<gene>
    <name evidence="2" type="ORF">FHS49_003886</name>
</gene>
<dbReference type="AlphaFoldDB" id="A0A7W9ALE6"/>
<feature type="region of interest" description="Disordered" evidence="1">
    <location>
        <begin position="1"/>
        <end position="22"/>
    </location>
</feature>
<proteinExistence type="predicted"/>
<sequence length="62" mass="6974">MLKSSSFALRRPATKRRGGAKLLQRHEAAVETVVAEAKALVLERERLLSEISDTKLRDSVKR</sequence>
<organism evidence="2 3">
    <name type="scientific">Sphingobium boeckii</name>
    <dbReference type="NCBI Taxonomy" id="1082345"/>
    <lineage>
        <taxon>Bacteria</taxon>
        <taxon>Pseudomonadati</taxon>
        <taxon>Pseudomonadota</taxon>
        <taxon>Alphaproteobacteria</taxon>
        <taxon>Sphingomonadales</taxon>
        <taxon>Sphingomonadaceae</taxon>
        <taxon>Sphingobium</taxon>
    </lineage>
</organism>
<evidence type="ECO:0000256" key="1">
    <source>
        <dbReference type="SAM" id="MobiDB-lite"/>
    </source>
</evidence>
<dbReference type="RefSeq" id="WP_184022183.1">
    <property type="nucleotide sequence ID" value="NZ_JACIJC010000010.1"/>
</dbReference>
<protein>
    <submittedName>
        <fullName evidence="2">Uncharacterized protein</fullName>
    </submittedName>
</protein>
<accession>A0A7W9ALE6</accession>
<comment type="caution">
    <text evidence="2">The sequence shown here is derived from an EMBL/GenBank/DDBJ whole genome shotgun (WGS) entry which is preliminary data.</text>
</comment>
<name>A0A7W9ALE6_9SPHN</name>
<keyword evidence="3" id="KW-1185">Reference proteome</keyword>
<evidence type="ECO:0000313" key="3">
    <source>
        <dbReference type="Proteomes" id="UP000549617"/>
    </source>
</evidence>
<dbReference type="Proteomes" id="UP000549617">
    <property type="component" value="Unassembled WGS sequence"/>
</dbReference>
<dbReference type="EMBL" id="JACIJC010000010">
    <property type="protein sequence ID" value="MBB5687839.1"/>
    <property type="molecule type" value="Genomic_DNA"/>
</dbReference>
<evidence type="ECO:0000313" key="2">
    <source>
        <dbReference type="EMBL" id="MBB5687839.1"/>
    </source>
</evidence>
<reference evidence="2 3" key="1">
    <citation type="submission" date="2020-08" db="EMBL/GenBank/DDBJ databases">
        <title>Genomic Encyclopedia of Type Strains, Phase IV (KMG-IV): sequencing the most valuable type-strain genomes for metagenomic binning, comparative biology and taxonomic classification.</title>
        <authorList>
            <person name="Goeker M."/>
        </authorList>
    </citation>
    <scope>NUCLEOTIDE SEQUENCE [LARGE SCALE GENOMIC DNA]</scope>
    <source>
        <strain evidence="2 3">DSM 25079</strain>
    </source>
</reference>